<feature type="domain" description="HEPN AbiJ-N-terminal" evidence="1">
    <location>
        <begin position="9"/>
        <end position="165"/>
    </location>
</feature>
<dbReference type="EMBL" id="LR700651">
    <property type="protein sequence ID" value="VVM16551.1"/>
    <property type="molecule type" value="Genomic_DNA"/>
</dbReference>
<dbReference type="InterPro" id="IPR049503">
    <property type="entry name" value="AbiJ_NTD4"/>
</dbReference>
<name>A0A5E6WRG2_PSEFL</name>
<dbReference type="Pfam" id="PF18863">
    <property type="entry name" value="AbiJ_NTD4"/>
    <property type="match status" value="1"/>
</dbReference>
<dbReference type="AlphaFoldDB" id="A0A5E6WRG2"/>
<sequence>MPDNMNHLSFSQRMGLVPAIKVAQVDSIDPALKNSLWNVVTIVCLSGYYSRDRNYPDRLRTSNFSDFAETLYSDFHKAAVDTIPSYWSKFKGTLRENYYKMSWHRTYSFIEFIVTINHRDTGQALIDGFNKVLARENSAYRFVAGRLIQITSPDEIEEIERAIANSDQYAGVRTHLQTALGFLTDKLNPDYRNSIKESISAVESLAKHLVGNPSATLDGALKVLEKSHKLHPALKKAFSSLYGYTNDSDGIRHALMENSELTQADARFMLICCSAFTNFAIDSTKS</sequence>
<evidence type="ECO:0000259" key="1">
    <source>
        <dbReference type="Pfam" id="PF18863"/>
    </source>
</evidence>
<evidence type="ECO:0000313" key="2">
    <source>
        <dbReference type="EMBL" id="VVM16551.1"/>
    </source>
</evidence>
<gene>
    <name evidence="2" type="ORF">PS683_04890</name>
</gene>
<reference evidence="2" key="1">
    <citation type="submission" date="2019-09" db="EMBL/GenBank/DDBJ databases">
        <authorList>
            <person name="Chandra G."/>
            <person name="Truman W A."/>
        </authorList>
    </citation>
    <scope>NUCLEOTIDE SEQUENCE</scope>
    <source>
        <strain evidence="2">PS683</strain>
    </source>
</reference>
<accession>A0A5E6WRG2</accession>
<organism evidence="2">
    <name type="scientific">Pseudomonas fluorescens</name>
    <dbReference type="NCBI Taxonomy" id="294"/>
    <lineage>
        <taxon>Bacteria</taxon>
        <taxon>Pseudomonadati</taxon>
        <taxon>Pseudomonadota</taxon>
        <taxon>Gammaproteobacteria</taxon>
        <taxon>Pseudomonadales</taxon>
        <taxon>Pseudomonadaceae</taxon>
        <taxon>Pseudomonas</taxon>
    </lineage>
</organism>
<proteinExistence type="predicted"/>
<protein>
    <recommendedName>
        <fullName evidence="1">HEPN AbiJ-N-terminal domain-containing protein</fullName>
    </recommendedName>
</protein>